<evidence type="ECO:0000313" key="1">
    <source>
        <dbReference type="EMBL" id="CAB4133652.1"/>
    </source>
</evidence>
<protein>
    <submittedName>
        <fullName evidence="1">Uncharacterized protein</fullName>
    </submittedName>
</protein>
<organism evidence="1">
    <name type="scientific">uncultured Caudovirales phage</name>
    <dbReference type="NCBI Taxonomy" id="2100421"/>
    <lineage>
        <taxon>Viruses</taxon>
        <taxon>Duplodnaviria</taxon>
        <taxon>Heunggongvirae</taxon>
        <taxon>Uroviricota</taxon>
        <taxon>Caudoviricetes</taxon>
        <taxon>Peduoviridae</taxon>
        <taxon>Maltschvirus</taxon>
        <taxon>Maltschvirus maltsch</taxon>
    </lineage>
</organism>
<accession>A0A6J5LJ89</accession>
<sequence>MILYVNGDSHSAGAEAVNNYCFAEDDSLYYGLGRIPHPDNERVSYGCNIANELYAIFHCDAESASSNSRIIRTSREYLKEHKPNAIIIGWSTWEREEWFYDGIWWQVNAGGVGHDWPEPIKERYKDYILDLNWEEAEKSAHVQIYQFHTELQDLQIPHIFFNTYSYFHNVNKKEWGNNYIDPYNQNMTYWHWLTDHGFKSKPTYHFGADAHKKWADFLLPHLTSLL</sequence>
<gene>
    <name evidence="1" type="ORF">UFOVP257_374</name>
</gene>
<reference evidence="1" key="1">
    <citation type="submission" date="2020-04" db="EMBL/GenBank/DDBJ databases">
        <authorList>
            <person name="Chiriac C."/>
            <person name="Salcher M."/>
            <person name="Ghai R."/>
            <person name="Kavagutti S V."/>
        </authorList>
    </citation>
    <scope>NUCLEOTIDE SEQUENCE</scope>
</reference>
<name>A0A6J5LJ89_9CAUD</name>
<dbReference type="EMBL" id="LR796274">
    <property type="protein sequence ID" value="CAB4133652.1"/>
    <property type="molecule type" value="Genomic_DNA"/>
</dbReference>
<proteinExistence type="predicted"/>